<dbReference type="InterPro" id="IPR021759">
    <property type="entry name" value="WxLIP_HBD"/>
</dbReference>
<dbReference type="EMBL" id="MIJY01000043">
    <property type="protein sequence ID" value="OEG10576.1"/>
    <property type="molecule type" value="Genomic_DNA"/>
</dbReference>
<evidence type="ECO:0000256" key="2">
    <source>
        <dbReference type="SAM" id="SignalP"/>
    </source>
</evidence>
<dbReference type="InterPro" id="IPR010317">
    <property type="entry name" value="WxLIP_PGBD"/>
</dbReference>
<feature type="signal peptide" evidence="2">
    <location>
        <begin position="1"/>
        <end position="26"/>
    </location>
</feature>
<evidence type="ECO:0000259" key="3">
    <source>
        <dbReference type="Pfam" id="PF06030"/>
    </source>
</evidence>
<gene>
    <name evidence="5" type="ORF">BCR25_08900</name>
</gene>
<evidence type="ECO:0000313" key="5">
    <source>
        <dbReference type="EMBL" id="OEG10576.1"/>
    </source>
</evidence>
<protein>
    <submittedName>
        <fullName evidence="5">Uncharacterized protein</fullName>
    </submittedName>
</protein>
<keyword evidence="6" id="KW-1185">Reference proteome</keyword>
<evidence type="ECO:0000256" key="1">
    <source>
        <dbReference type="SAM" id="Phobius"/>
    </source>
</evidence>
<keyword evidence="1" id="KW-1133">Transmembrane helix</keyword>
<dbReference type="Pfam" id="PF06030">
    <property type="entry name" value="WxLIP_PGBD"/>
    <property type="match status" value="1"/>
</dbReference>
<evidence type="ECO:0000259" key="4">
    <source>
        <dbReference type="Pfam" id="PF11797"/>
    </source>
</evidence>
<evidence type="ECO:0000313" key="6">
    <source>
        <dbReference type="Proteomes" id="UP000095094"/>
    </source>
</evidence>
<dbReference type="OrthoDB" id="2148359at2"/>
<organism evidence="5 6">
    <name type="scientific">Enterococcus termitis</name>
    <dbReference type="NCBI Taxonomy" id="332950"/>
    <lineage>
        <taxon>Bacteria</taxon>
        <taxon>Bacillati</taxon>
        <taxon>Bacillota</taxon>
        <taxon>Bacilli</taxon>
        <taxon>Lactobacillales</taxon>
        <taxon>Enterococcaceae</taxon>
        <taxon>Enterococcus</taxon>
    </lineage>
</organism>
<keyword evidence="1" id="KW-0812">Transmembrane</keyword>
<name>A0A1E5GCW7_9ENTE</name>
<keyword evidence="1" id="KW-0472">Membrane</keyword>
<proteinExistence type="predicted"/>
<dbReference type="AlphaFoldDB" id="A0A1E5GCW7"/>
<dbReference type="RefSeq" id="WP_069664357.1">
    <property type="nucleotide sequence ID" value="NZ_JBHUJJ010000001.1"/>
</dbReference>
<keyword evidence="2" id="KW-0732">Signal</keyword>
<feature type="domain" description="WxL Interacting Protein peptidoglycan binding" evidence="3">
    <location>
        <begin position="31"/>
        <end position="150"/>
    </location>
</feature>
<accession>A0A1E5GCW7</accession>
<dbReference type="Pfam" id="PF11797">
    <property type="entry name" value="WxLIP_HBD"/>
    <property type="match status" value="1"/>
</dbReference>
<reference evidence="6" key="1">
    <citation type="submission" date="2016-09" db="EMBL/GenBank/DDBJ databases">
        <authorList>
            <person name="Gulvik C.A."/>
        </authorList>
    </citation>
    <scope>NUCLEOTIDE SEQUENCE [LARGE SCALE GENOMIC DNA]</scope>
    <source>
        <strain evidence="6">LMG 8895</strain>
    </source>
</reference>
<dbReference type="Proteomes" id="UP000095094">
    <property type="component" value="Unassembled WGS sequence"/>
</dbReference>
<feature type="chain" id="PRO_5009177303" evidence="2">
    <location>
        <begin position="27"/>
        <end position="348"/>
    </location>
</feature>
<comment type="caution">
    <text evidence="5">The sequence shown here is derived from an EMBL/GenBank/DDBJ whole genome shotgun (WGS) entry which is preliminary data.</text>
</comment>
<sequence length="348" mass="39676">MLKRLLKMLLLGVIYTSFLGTTTAWAQDAAYEVKAVPSTAQVDESKTYFDLRLKPEEHHTITVMVSNRSDKSVTVNTDVKTATTNTNGVVEYMNSEQNKSVELPYELSQLVQPATKKITLAPHESRNVEYQITMPKQAFSGILSGGLIFTSEDEENSKAANTDVTIKNQFGYVIALVLHGQKEVTSDLQLKSIHLGQINHRNVVFAQLTNPKAAYLNRLNVTAKIKKKHTSTILYETKKDNLQMAPNSQFDYPISLQETNFKPGKYTLSIQAESKGRTWNFEEEFEIKAKEAKALNDQAYVHENEVKDWWYIIGIVILLLIIMLVVNYRERQKKINELEEQVKELKEK</sequence>
<feature type="domain" description="WxL Interacting Protein host binding" evidence="4">
    <location>
        <begin position="163"/>
        <end position="296"/>
    </location>
</feature>
<feature type="transmembrane region" description="Helical" evidence="1">
    <location>
        <begin position="309"/>
        <end position="328"/>
    </location>
</feature>